<protein>
    <submittedName>
        <fullName evidence="1">LADA_0F02828g1_1</fullName>
    </submittedName>
</protein>
<dbReference type="Proteomes" id="UP000190274">
    <property type="component" value="Chromosome F"/>
</dbReference>
<organism evidence="1 2">
    <name type="scientific">Lachancea dasiensis</name>
    <dbReference type="NCBI Taxonomy" id="1072105"/>
    <lineage>
        <taxon>Eukaryota</taxon>
        <taxon>Fungi</taxon>
        <taxon>Dikarya</taxon>
        <taxon>Ascomycota</taxon>
        <taxon>Saccharomycotina</taxon>
        <taxon>Saccharomycetes</taxon>
        <taxon>Saccharomycetales</taxon>
        <taxon>Saccharomycetaceae</taxon>
        <taxon>Lachancea</taxon>
    </lineage>
</organism>
<name>A0A1G4JJB6_9SACH</name>
<accession>A0A1G4JJB6</accession>
<gene>
    <name evidence="1" type="ORF">LADA_0F02828G</name>
</gene>
<keyword evidence="2" id="KW-1185">Reference proteome</keyword>
<dbReference type="EMBL" id="LT598458">
    <property type="protein sequence ID" value="SCU90258.1"/>
    <property type="molecule type" value="Genomic_DNA"/>
</dbReference>
<evidence type="ECO:0000313" key="1">
    <source>
        <dbReference type="EMBL" id="SCU90258.1"/>
    </source>
</evidence>
<evidence type="ECO:0000313" key="2">
    <source>
        <dbReference type="Proteomes" id="UP000190274"/>
    </source>
</evidence>
<reference evidence="1 2" key="1">
    <citation type="submission" date="2016-03" db="EMBL/GenBank/DDBJ databases">
        <authorList>
            <person name="Devillers H."/>
        </authorList>
    </citation>
    <scope>NUCLEOTIDE SEQUENCE [LARGE SCALE GENOMIC DNA]</scope>
    <source>
        <strain evidence="1">CBS 10888</strain>
    </source>
</reference>
<proteinExistence type="predicted"/>
<dbReference type="OrthoDB" id="4032406at2759"/>
<dbReference type="AlphaFoldDB" id="A0A1G4JJB6"/>
<sequence>MLNELATEQVLLLEHLLRVNKDEQPLFNSFMLRKDQLRRCNAALWGFRSMEKFKTLYQLTELLKASPVSDIVLYTLLEKMTFLFAKGPQNADTQILDPRVLTMALIDLLIRVCRVISSDGVETNVRRSLRKSILATIQTQFTNVYVKLFWGEIDG</sequence>